<dbReference type="Proteomes" id="UP000019275">
    <property type="component" value="Unassembled WGS sequence"/>
</dbReference>
<feature type="chain" id="PRO_5046456996" evidence="1">
    <location>
        <begin position="30"/>
        <end position="126"/>
    </location>
</feature>
<organism evidence="2 3">
    <name type="scientific">Cellulophaga geojensis KL-A</name>
    <dbReference type="NCBI Taxonomy" id="1328323"/>
    <lineage>
        <taxon>Bacteria</taxon>
        <taxon>Pseudomonadati</taxon>
        <taxon>Bacteroidota</taxon>
        <taxon>Flavobacteriia</taxon>
        <taxon>Flavobacteriales</taxon>
        <taxon>Flavobacteriaceae</taxon>
        <taxon>Cellulophaga</taxon>
    </lineage>
</organism>
<keyword evidence="3" id="KW-1185">Reference proteome</keyword>
<evidence type="ECO:0000256" key="1">
    <source>
        <dbReference type="SAM" id="SignalP"/>
    </source>
</evidence>
<evidence type="ECO:0000313" key="3">
    <source>
        <dbReference type="Proteomes" id="UP000019275"/>
    </source>
</evidence>
<dbReference type="EMBL" id="ARZX01000008">
    <property type="protein sequence ID" value="EWH13711.1"/>
    <property type="molecule type" value="Genomic_DNA"/>
</dbReference>
<gene>
    <name evidence="2" type="ORF">KLA_07926</name>
</gene>
<feature type="signal peptide" evidence="1">
    <location>
        <begin position="1"/>
        <end position="29"/>
    </location>
</feature>
<name>A0ABP3B9C9_9FLAO</name>
<protein>
    <submittedName>
        <fullName evidence="2">Uncharacterized protein</fullName>
    </submittedName>
</protein>
<dbReference type="RefSeq" id="WP_075695241.1">
    <property type="nucleotide sequence ID" value="NZ_ARZX01000008.1"/>
</dbReference>
<comment type="caution">
    <text evidence="2">The sequence shown here is derived from an EMBL/GenBank/DDBJ whole genome shotgun (WGS) entry which is preliminary data.</text>
</comment>
<accession>A0ABP3B9C9</accession>
<reference evidence="2 3" key="1">
    <citation type="journal article" date="2014" name="Genome Announc.">
        <title>Draft Genome Sequence of the Carrageenan-Degrading Bacterium Cellulophaga sp. Strain KL-A, Isolated from Decaying Marine Algae.</title>
        <authorList>
            <person name="Shan D."/>
            <person name="Ying J."/>
            <person name="Li X."/>
            <person name="Gao Z."/>
            <person name="Wei G."/>
            <person name="Shao Z."/>
        </authorList>
    </citation>
    <scope>NUCLEOTIDE SEQUENCE [LARGE SCALE GENOMIC DNA]</scope>
    <source>
        <strain evidence="2 3">KL-A</strain>
    </source>
</reference>
<proteinExistence type="predicted"/>
<sequence length="126" mass="14206">MKKTVNFISTFLLTTLYCLAIGVVTNSLASYNAEDISTAKEVQFSYNASNNFFIQSSQTENVVSIPGNNSNYPSNLKNLFQSFLTPSTYATPHNTLSLSSNYQSTYINFLAQLKKLKLIFPFHYFL</sequence>
<keyword evidence="1" id="KW-0732">Signal</keyword>
<evidence type="ECO:0000313" key="2">
    <source>
        <dbReference type="EMBL" id="EWH13711.1"/>
    </source>
</evidence>